<gene>
    <name evidence="2" type="ORF">E2C01_030030</name>
</gene>
<feature type="region of interest" description="Disordered" evidence="1">
    <location>
        <begin position="21"/>
        <end position="51"/>
    </location>
</feature>
<keyword evidence="3" id="KW-1185">Reference proteome</keyword>
<dbReference type="Proteomes" id="UP000324222">
    <property type="component" value="Unassembled WGS sequence"/>
</dbReference>
<accession>A0A5B7ETL9</accession>
<evidence type="ECO:0000313" key="2">
    <source>
        <dbReference type="EMBL" id="MPC36567.1"/>
    </source>
</evidence>
<sequence length="85" mass="9435">MAARVCLTGGEWRVCRPVPEPVAAGGQGGNKIPQRLHHQQAGRRPGPRSEIDITTKAEHVTRATKCHHHHHHHLAPPPHSLHQQE</sequence>
<evidence type="ECO:0000313" key="3">
    <source>
        <dbReference type="Proteomes" id="UP000324222"/>
    </source>
</evidence>
<feature type="region of interest" description="Disordered" evidence="1">
    <location>
        <begin position="65"/>
        <end position="85"/>
    </location>
</feature>
<dbReference type="AlphaFoldDB" id="A0A5B7ETL9"/>
<organism evidence="2 3">
    <name type="scientific">Portunus trituberculatus</name>
    <name type="common">Swimming crab</name>
    <name type="synonym">Neptunus trituberculatus</name>
    <dbReference type="NCBI Taxonomy" id="210409"/>
    <lineage>
        <taxon>Eukaryota</taxon>
        <taxon>Metazoa</taxon>
        <taxon>Ecdysozoa</taxon>
        <taxon>Arthropoda</taxon>
        <taxon>Crustacea</taxon>
        <taxon>Multicrustacea</taxon>
        <taxon>Malacostraca</taxon>
        <taxon>Eumalacostraca</taxon>
        <taxon>Eucarida</taxon>
        <taxon>Decapoda</taxon>
        <taxon>Pleocyemata</taxon>
        <taxon>Brachyura</taxon>
        <taxon>Eubrachyura</taxon>
        <taxon>Portunoidea</taxon>
        <taxon>Portunidae</taxon>
        <taxon>Portuninae</taxon>
        <taxon>Portunus</taxon>
    </lineage>
</organism>
<name>A0A5B7ETL9_PORTR</name>
<comment type="caution">
    <text evidence="2">The sequence shown here is derived from an EMBL/GenBank/DDBJ whole genome shotgun (WGS) entry which is preliminary data.</text>
</comment>
<proteinExistence type="predicted"/>
<protein>
    <submittedName>
        <fullName evidence="2">Uncharacterized protein</fullName>
    </submittedName>
</protein>
<evidence type="ECO:0000256" key="1">
    <source>
        <dbReference type="SAM" id="MobiDB-lite"/>
    </source>
</evidence>
<dbReference type="EMBL" id="VSRR010003548">
    <property type="protein sequence ID" value="MPC36567.1"/>
    <property type="molecule type" value="Genomic_DNA"/>
</dbReference>
<feature type="compositionally biased region" description="Basic residues" evidence="1">
    <location>
        <begin position="65"/>
        <end position="74"/>
    </location>
</feature>
<reference evidence="2 3" key="1">
    <citation type="submission" date="2019-05" db="EMBL/GenBank/DDBJ databases">
        <title>Another draft genome of Portunus trituberculatus and its Hox gene families provides insights of decapod evolution.</title>
        <authorList>
            <person name="Jeong J.-H."/>
            <person name="Song I."/>
            <person name="Kim S."/>
            <person name="Choi T."/>
            <person name="Kim D."/>
            <person name="Ryu S."/>
            <person name="Kim W."/>
        </authorList>
    </citation>
    <scope>NUCLEOTIDE SEQUENCE [LARGE SCALE GENOMIC DNA]</scope>
    <source>
        <tissue evidence="2">Muscle</tissue>
    </source>
</reference>